<reference evidence="12 14" key="3">
    <citation type="journal article" date="2014" name="Nature">
        <title>Elephant shark genome provides unique insights into gnathostome evolution.</title>
        <authorList>
            <consortium name="International Elephant Shark Genome Sequencing Consortium"/>
            <person name="Venkatesh B."/>
            <person name="Lee A.P."/>
            <person name="Ravi V."/>
            <person name="Maurya A.K."/>
            <person name="Lian M.M."/>
            <person name="Swann J.B."/>
            <person name="Ohta Y."/>
            <person name="Flajnik M.F."/>
            <person name="Sutoh Y."/>
            <person name="Kasahara M."/>
            <person name="Hoon S."/>
            <person name="Gangu V."/>
            <person name="Roy S.W."/>
            <person name="Irimia M."/>
            <person name="Korzh V."/>
            <person name="Kondrychyn I."/>
            <person name="Lim Z.W."/>
            <person name="Tay B.H."/>
            <person name="Tohari S."/>
            <person name="Kong K.W."/>
            <person name="Ho S."/>
            <person name="Lorente-Galdos B."/>
            <person name="Quilez J."/>
            <person name="Marques-Bonet T."/>
            <person name="Raney B.J."/>
            <person name="Ingham P.W."/>
            <person name="Tay A."/>
            <person name="Hillier L.W."/>
            <person name="Minx P."/>
            <person name="Boehm T."/>
            <person name="Wilson R.K."/>
            <person name="Brenner S."/>
            <person name="Warren W.C."/>
        </authorList>
    </citation>
    <scope>NUCLEOTIDE SEQUENCE</scope>
    <source>
        <tissue evidence="12">Gills</tissue>
    </source>
</reference>
<dbReference type="Pfam" id="PF15187">
    <property type="entry name" value="Augurin"/>
    <property type="match status" value="1"/>
</dbReference>
<dbReference type="InterPro" id="IPR028173">
    <property type="entry name" value="Augurin"/>
</dbReference>
<dbReference type="OMA" id="WLNRGRN"/>
<keyword evidence="8" id="KW-0165">Cleavage on pair of basic residues</keyword>
<proteinExistence type="evidence at transcript level"/>
<comment type="similarity">
    <text evidence="4">Belongs to the augurin family.</text>
</comment>
<reference evidence="13" key="4">
    <citation type="submission" date="2025-05" db="UniProtKB">
        <authorList>
            <consortium name="Ensembl"/>
        </authorList>
    </citation>
    <scope>IDENTIFICATION</scope>
</reference>
<dbReference type="AlphaFoldDB" id="V9L0T2"/>
<dbReference type="GO" id="GO:0007417">
    <property type="term" value="P:central nervous system development"/>
    <property type="evidence" value="ECO:0007669"/>
    <property type="project" value="TreeGrafter"/>
</dbReference>
<keyword evidence="10 11" id="KW-0472">Membrane</keyword>
<evidence type="ECO:0000256" key="11">
    <source>
        <dbReference type="SAM" id="Phobius"/>
    </source>
</evidence>
<dbReference type="KEGG" id="cmk:103172267"/>
<dbReference type="EMBL" id="JW872733">
    <property type="protein sequence ID" value="AFP05251.1"/>
    <property type="molecule type" value="mRNA"/>
</dbReference>
<gene>
    <name evidence="13" type="primary">ecrg4</name>
</gene>
<reference evidence="14" key="2">
    <citation type="journal article" date="2007" name="PLoS Biol.">
        <title>Survey sequencing and comparative analysis of the elephant shark (Callorhinchus milii) genome.</title>
        <authorList>
            <person name="Venkatesh B."/>
            <person name="Kirkness E.F."/>
            <person name="Loh Y.H."/>
            <person name="Halpern A.L."/>
            <person name="Lee A.P."/>
            <person name="Johnson J."/>
            <person name="Dandona N."/>
            <person name="Viswanathan L.D."/>
            <person name="Tay A."/>
            <person name="Venter J.C."/>
            <person name="Strausberg R.L."/>
            <person name="Brenner S."/>
        </authorList>
    </citation>
    <scope>NUCLEOTIDE SEQUENCE [LARGE SCALE GENOMIC DNA]</scope>
</reference>
<evidence type="ECO:0000256" key="7">
    <source>
        <dbReference type="ARBA" id="ARBA00022525"/>
    </source>
</evidence>
<evidence type="ECO:0000256" key="8">
    <source>
        <dbReference type="ARBA" id="ARBA00022685"/>
    </source>
</evidence>
<dbReference type="GO" id="GO:0070314">
    <property type="term" value="P:G1 to G0 transition"/>
    <property type="evidence" value="ECO:0007669"/>
    <property type="project" value="TreeGrafter"/>
</dbReference>
<keyword evidence="11" id="KW-0812">Transmembrane</keyword>
<keyword evidence="7" id="KW-0964">Secreted</keyword>
<dbReference type="STRING" id="7868.ENSCMIP00000041149"/>
<accession>V9L0T2</accession>
<dbReference type="GO" id="GO:0031145">
    <property type="term" value="P:anaphase-promoting complex-dependent catabolic process"/>
    <property type="evidence" value="ECO:0007669"/>
    <property type="project" value="TreeGrafter"/>
</dbReference>
<evidence type="ECO:0000256" key="5">
    <source>
        <dbReference type="ARBA" id="ARBA00022475"/>
    </source>
</evidence>
<dbReference type="GeneID" id="103172267"/>
<feature type="transmembrane region" description="Helical" evidence="11">
    <location>
        <begin position="6"/>
        <end position="23"/>
    </location>
</feature>
<keyword evidence="9" id="KW-0732">Signal</keyword>
<dbReference type="GeneTree" id="ENSGT00390000000145"/>
<dbReference type="Ensembl" id="ENSCMIT00000041729.1">
    <property type="protein sequence ID" value="ENSCMIP00000041149.1"/>
    <property type="gene ID" value="ENSCMIG00000017157.1"/>
</dbReference>
<evidence type="ECO:0000256" key="6">
    <source>
        <dbReference type="ARBA" id="ARBA00022490"/>
    </source>
</evidence>
<dbReference type="OrthoDB" id="8915498at2759"/>
<dbReference type="CTD" id="84417"/>
<dbReference type="GO" id="GO:0090398">
    <property type="term" value="P:cellular senescence"/>
    <property type="evidence" value="ECO:0007669"/>
    <property type="project" value="TreeGrafter"/>
</dbReference>
<keyword evidence="6" id="KW-0963">Cytoplasm</keyword>
<organism evidence="12">
    <name type="scientific">Callorhinchus milii</name>
    <name type="common">Ghost shark</name>
    <dbReference type="NCBI Taxonomy" id="7868"/>
    <lineage>
        <taxon>Eukaryota</taxon>
        <taxon>Metazoa</taxon>
        <taxon>Chordata</taxon>
        <taxon>Craniata</taxon>
        <taxon>Vertebrata</taxon>
        <taxon>Chondrichthyes</taxon>
        <taxon>Holocephali</taxon>
        <taxon>Chimaeriformes</taxon>
        <taxon>Callorhinchidae</taxon>
        <taxon>Callorhinchus</taxon>
    </lineage>
</organism>
<evidence type="ECO:0000256" key="3">
    <source>
        <dbReference type="ARBA" id="ARBA00004613"/>
    </source>
</evidence>
<reference evidence="14" key="1">
    <citation type="journal article" date="2006" name="Science">
        <title>Ancient noncoding elements conserved in the human genome.</title>
        <authorList>
            <person name="Venkatesh B."/>
            <person name="Kirkness E.F."/>
            <person name="Loh Y.H."/>
            <person name="Halpern A.L."/>
            <person name="Lee A.P."/>
            <person name="Johnson J."/>
            <person name="Dandona N."/>
            <person name="Viswanathan L.D."/>
            <person name="Tay A."/>
            <person name="Venter J.C."/>
            <person name="Strausberg R.L."/>
            <person name="Brenner S."/>
        </authorList>
    </citation>
    <scope>NUCLEOTIDE SEQUENCE [LARGE SCALE GENOMIC DNA]</scope>
</reference>
<evidence type="ECO:0000313" key="14">
    <source>
        <dbReference type="Proteomes" id="UP000314986"/>
    </source>
</evidence>
<dbReference type="GO" id="GO:0005615">
    <property type="term" value="C:extracellular space"/>
    <property type="evidence" value="ECO:0007669"/>
    <property type="project" value="TreeGrafter"/>
</dbReference>
<name>V9L0T2_CALMI</name>
<evidence type="ECO:0000256" key="10">
    <source>
        <dbReference type="ARBA" id="ARBA00023136"/>
    </source>
</evidence>
<dbReference type="PANTHER" id="PTHR31613:SF2">
    <property type="entry name" value="AUGURIN"/>
    <property type="match status" value="1"/>
</dbReference>
<dbReference type="GO" id="GO:0042127">
    <property type="term" value="P:regulation of cell population proliferation"/>
    <property type="evidence" value="ECO:0007669"/>
    <property type="project" value="TreeGrafter"/>
</dbReference>
<evidence type="ECO:0000256" key="1">
    <source>
        <dbReference type="ARBA" id="ARBA00004221"/>
    </source>
</evidence>
<keyword evidence="14" id="KW-1185">Reference proteome</keyword>
<evidence type="ECO:0000313" key="12">
    <source>
        <dbReference type="EMBL" id="AFP05251.1"/>
    </source>
</evidence>
<protein>
    <submittedName>
        <fullName evidence="12">Augurin-like protein</fullName>
    </submittedName>
    <submittedName>
        <fullName evidence="13">ECRG4 augurin</fullName>
    </submittedName>
</protein>
<evidence type="ECO:0000256" key="4">
    <source>
        <dbReference type="ARBA" id="ARBA00011014"/>
    </source>
</evidence>
<keyword evidence="5" id="KW-1003">Cell membrane</keyword>
<dbReference type="RefSeq" id="XP_007883257.1">
    <property type="nucleotide sequence ID" value="XM_007885066.2"/>
</dbReference>
<dbReference type="PANTHER" id="PTHR31613">
    <property type="entry name" value="AUGURIN"/>
    <property type="match status" value="1"/>
</dbReference>
<evidence type="ECO:0000256" key="2">
    <source>
        <dbReference type="ARBA" id="ARBA00004496"/>
    </source>
</evidence>
<dbReference type="Proteomes" id="UP000314986">
    <property type="component" value="Unassembled WGS sequence"/>
</dbReference>
<dbReference type="GO" id="GO:0016324">
    <property type="term" value="C:apical plasma membrane"/>
    <property type="evidence" value="ECO:0007669"/>
    <property type="project" value="UniProtKB-SubCell"/>
</dbReference>
<keyword evidence="11" id="KW-1133">Transmembrane helix</keyword>
<comment type="subcellular location">
    <subcellularLocation>
        <location evidence="1">Apical cell membrane</location>
    </subcellularLocation>
    <subcellularLocation>
        <location evidence="2">Cytoplasm</location>
    </subcellularLocation>
    <subcellularLocation>
        <location evidence="3">Secreted</location>
    </subcellularLocation>
</comment>
<sequence>MSSQLFQISFVILSVLLMTFIFPDGSSGNKLRKIMQKRSAEERATLSVPESKAKEFLNDLKRPKRQLWDRSREDVQQWYQQFINMGFNEKRFEDDIEYWMNVQRSGGHDQSRYYHHYDENAPMGPHYSRSMRYGADVNYDDY</sequence>
<evidence type="ECO:0000256" key="9">
    <source>
        <dbReference type="ARBA" id="ARBA00022729"/>
    </source>
</evidence>
<evidence type="ECO:0000313" key="13">
    <source>
        <dbReference type="Ensembl" id="ENSCMIP00000041149.1"/>
    </source>
</evidence>
<dbReference type="GO" id="GO:0005737">
    <property type="term" value="C:cytoplasm"/>
    <property type="evidence" value="ECO:0007669"/>
    <property type="project" value="UniProtKB-SubCell"/>
</dbReference>